<sequence>MREVRKLQVEELRDFVEIQSNAYPGARTITEEDKRKLEARMIKKHTEEPTCHYHGLFQEEQLVGGMCFYDFVMNMYGKRIQVGGVGSLAVDLLHKKEKAAKDMIQYFLKYYKHKGTSMVALYPFRPDFYKQMGFGFGTKMSQYRIKPGNLPKGSKDQIVFLGQEDRETLRRCYHRVVDRIHGFMEKSDIELENLFGTTEYKIIGYKKDEEILGYMVFSFKACRADQFLMNDIYIKEMIYENREVLKSLLAFLQSQEDQIHQIVLNTQDECFHHLLMDPRNGTDNIIPHVYHESNTQGVGVMYRIVDMSGIFSELVNHNFGNQNCVVKLSINDSFFSENNKPVLVSFQNGMAEVINENTYDVEIKMDISDFSSMIMGVISFKSLYEYGLAEISNVQFLDIVNRVFLTDEKPKCITGF</sequence>
<dbReference type="SUPFAM" id="SSF55718">
    <property type="entry name" value="SCP-like"/>
    <property type="match status" value="1"/>
</dbReference>
<dbReference type="Pfam" id="PF17668">
    <property type="entry name" value="Acetyltransf_17"/>
    <property type="match status" value="1"/>
</dbReference>
<dbReference type="InterPro" id="IPR025559">
    <property type="entry name" value="Eis_dom"/>
</dbReference>
<dbReference type="InterPro" id="IPR041380">
    <property type="entry name" value="Acetyltransf_17"/>
</dbReference>
<comment type="caution">
    <text evidence="2">The sequence shown here is derived from an EMBL/GenBank/DDBJ whole genome shotgun (WGS) entry which is preliminary data.</text>
</comment>
<dbReference type="InterPro" id="IPR036527">
    <property type="entry name" value="SCP2_sterol-bd_dom_sf"/>
</dbReference>
<dbReference type="Pfam" id="PF13530">
    <property type="entry name" value="SCP2_2"/>
    <property type="match status" value="1"/>
</dbReference>
<dbReference type="Proteomes" id="UP000579281">
    <property type="component" value="Unassembled WGS sequence"/>
</dbReference>
<dbReference type="RefSeq" id="WP_184309932.1">
    <property type="nucleotide sequence ID" value="NZ_JACHEN010000008.1"/>
</dbReference>
<name>A0A841KZJ5_9FIRM</name>
<feature type="domain" description="N-acetyltransferase" evidence="1">
    <location>
        <begin position="2"/>
        <end position="157"/>
    </location>
</feature>
<dbReference type="EMBL" id="JACHEN010000008">
    <property type="protein sequence ID" value="MBB6215545.1"/>
    <property type="molecule type" value="Genomic_DNA"/>
</dbReference>
<reference evidence="2 3" key="1">
    <citation type="submission" date="2020-08" db="EMBL/GenBank/DDBJ databases">
        <title>Genomic Encyclopedia of Type Strains, Phase IV (KMG-IV): sequencing the most valuable type-strain genomes for metagenomic binning, comparative biology and taxonomic classification.</title>
        <authorList>
            <person name="Goeker M."/>
        </authorList>
    </citation>
    <scope>NUCLEOTIDE SEQUENCE [LARGE SCALE GENOMIC DNA]</scope>
    <source>
        <strain evidence="2 3">DSM 103526</strain>
    </source>
</reference>
<evidence type="ECO:0000259" key="1">
    <source>
        <dbReference type="PROSITE" id="PS51186"/>
    </source>
</evidence>
<dbReference type="InterPro" id="IPR016181">
    <property type="entry name" value="Acyl_CoA_acyltransferase"/>
</dbReference>
<dbReference type="InterPro" id="IPR051554">
    <property type="entry name" value="Acetyltransferase_Eis"/>
</dbReference>
<proteinExistence type="predicted"/>
<protein>
    <submittedName>
        <fullName evidence="2">Putative acetyltransferase</fullName>
    </submittedName>
</protein>
<gene>
    <name evidence="2" type="ORF">HNQ80_001634</name>
</gene>
<dbReference type="Pfam" id="PF13527">
    <property type="entry name" value="Acetyltransf_9"/>
    <property type="match status" value="1"/>
</dbReference>
<dbReference type="AlphaFoldDB" id="A0A841KZJ5"/>
<dbReference type="PANTHER" id="PTHR37817:SF1">
    <property type="entry name" value="N-ACETYLTRANSFERASE EIS"/>
    <property type="match status" value="1"/>
</dbReference>
<dbReference type="PANTHER" id="PTHR37817">
    <property type="entry name" value="N-ACETYLTRANSFERASE EIS"/>
    <property type="match status" value="1"/>
</dbReference>
<evidence type="ECO:0000313" key="2">
    <source>
        <dbReference type="EMBL" id="MBB6215545.1"/>
    </source>
</evidence>
<organism evidence="2 3">
    <name type="scientific">Anaerosolibacter carboniphilus</name>
    <dbReference type="NCBI Taxonomy" id="1417629"/>
    <lineage>
        <taxon>Bacteria</taxon>
        <taxon>Bacillati</taxon>
        <taxon>Bacillota</taxon>
        <taxon>Clostridia</taxon>
        <taxon>Peptostreptococcales</taxon>
        <taxon>Thermotaleaceae</taxon>
        <taxon>Anaerosolibacter</taxon>
    </lineage>
</organism>
<keyword evidence="3" id="KW-1185">Reference proteome</keyword>
<evidence type="ECO:0000313" key="3">
    <source>
        <dbReference type="Proteomes" id="UP000579281"/>
    </source>
</evidence>
<dbReference type="GO" id="GO:0030649">
    <property type="term" value="P:aminoglycoside antibiotic catabolic process"/>
    <property type="evidence" value="ECO:0007669"/>
    <property type="project" value="TreeGrafter"/>
</dbReference>
<accession>A0A841KZJ5</accession>
<dbReference type="PROSITE" id="PS51186">
    <property type="entry name" value="GNAT"/>
    <property type="match status" value="1"/>
</dbReference>
<dbReference type="InterPro" id="IPR000182">
    <property type="entry name" value="GNAT_dom"/>
</dbReference>
<dbReference type="Gene3D" id="3.30.1050.10">
    <property type="entry name" value="SCP2 sterol-binding domain"/>
    <property type="match status" value="1"/>
</dbReference>
<dbReference type="Gene3D" id="3.40.630.30">
    <property type="match status" value="2"/>
</dbReference>
<keyword evidence="2" id="KW-0808">Transferase</keyword>
<dbReference type="SUPFAM" id="SSF55729">
    <property type="entry name" value="Acyl-CoA N-acyltransferases (Nat)"/>
    <property type="match status" value="1"/>
</dbReference>
<dbReference type="GO" id="GO:0034069">
    <property type="term" value="F:aminoglycoside N-acetyltransferase activity"/>
    <property type="evidence" value="ECO:0007669"/>
    <property type="project" value="TreeGrafter"/>
</dbReference>